<organism evidence="2 3">
    <name type="scientific">Dendrobium catenatum</name>
    <dbReference type="NCBI Taxonomy" id="906689"/>
    <lineage>
        <taxon>Eukaryota</taxon>
        <taxon>Viridiplantae</taxon>
        <taxon>Streptophyta</taxon>
        <taxon>Embryophyta</taxon>
        <taxon>Tracheophyta</taxon>
        <taxon>Spermatophyta</taxon>
        <taxon>Magnoliopsida</taxon>
        <taxon>Liliopsida</taxon>
        <taxon>Asparagales</taxon>
        <taxon>Orchidaceae</taxon>
        <taxon>Epidendroideae</taxon>
        <taxon>Malaxideae</taxon>
        <taxon>Dendrobiinae</taxon>
        <taxon>Dendrobium</taxon>
    </lineage>
</organism>
<sequence length="99" mass="11182">MADPEIDLGFVFDEEGRTDILGSPYFDVFFGNDETVEGYINRILYQLTLAIEEHLPPSRWIIVGHPPPSSPSATAPSTKVFGAVFLLVISFFVWFIFLR</sequence>
<reference evidence="2 3" key="1">
    <citation type="journal article" date="2016" name="Sci. Rep.">
        <title>The Dendrobium catenatum Lindl. genome sequence provides insights into polysaccharide synthase, floral development and adaptive evolution.</title>
        <authorList>
            <person name="Zhang G.Q."/>
            <person name="Xu Q."/>
            <person name="Bian C."/>
            <person name="Tsai W.C."/>
            <person name="Yeh C.M."/>
            <person name="Liu K.W."/>
            <person name="Yoshida K."/>
            <person name="Zhang L.S."/>
            <person name="Chang S.B."/>
            <person name="Chen F."/>
            <person name="Shi Y."/>
            <person name="Su Y.Y."/>
            <person name="Zhang Y.Q."/>
            <person name="Chen L.J."/>
            <person name="Yin Y."/>
            <person name="Lin M."/>
            <person name="Huang H."/>
            <person name="Deng H."/>
            <person name="Wang Z.W."/>
            <person name="Zhu S.L."/>
            <person name="Zhao X."/>
            <person name="Deng C."/>
            <person name="Niu S.C."/>
            <person name="Huang J."/>
            <person name="Wang M."/>
            <person name="Liu G.H."/>
            <person name="Yang H.J."/>
            <person name="Xiao X.J."/>
            <person name="Hsiao Y.Y."/>
            <person name="Wu W.L."/>
            <person name="Chen Y.Y."/>
            <person name="Mitsuda N."/>
            <person name="Ohme-Takagi M."/>
            <person name="Luo Y.B."/>
            <person name="Van de Peer Y."/>
            <person name="Liu Z.J."/>
        </authorList>
    </citation>
    <scope>NUCLEOTIDE SEQUENCE [LARGE SCALE GENOMIC DNA]</scope>
    <source>
        <tissue evidence="2">The whole plant</tissue>
    </source>
</reference>
<keyword evidence="1" id="KW-0812">Transmembrane</keyword>
<feature type="transmembrane region" description="Helical" evidence="1">
    <location>
        <begin position="80"/>
        <end position="98"/>
    </location>
</feature>
<keyword evidence="3" id="KW-1185">Reference proteome</keyword>
<name>A0A2I0WWX3_9ASPA</name>
<proteinExistence type="predicted"/>
<dbReference type="EMBL" id="KZ502368">
    <property type="protein sequence ID" value="PKU80157.1"/>
    <property type="molecule type" value="Genomic_DNA"/>
</dbReference>
<reference evidence="2 3" key="2">
    <citation type="journal article" date="2017" name="Nature">
        <title>The Apostasia genome and the evolution of orchids.</title>
        <authorList>
            <person name="Zhang G.Q."/>
            <person name="Liu K.W."/>
            <person name="Li Z."/>
            <person name="Lohaus R."/>
            <person name="Hsiao Y.Y."/>
            <person name="Niu S.C."/>
            <person name="Wang J.Y."/>
            <person name="Lin Y.C."/>
            <person name="Xu Q."/>
            <person name="Chen L.J."/>
            <person name="Yoshida K."/>
            <person name="Fujiwara S."/>
            <person name="Wang Z.W."/>
            <person name="Zhang Y.Q."/>
            <person name="Mitsuda N."/>
            <person name="Wang M."/>
            <person name="Liu G.H."/>
            <person name="Pecoraro L."/>
            <person name="Huang H.X."/>
            <person name="Xiao X.J."/>
            <person name="Lin M."/>
            <person name="Wu X.Y."/>
            <person name="Wu W.L."/>
            <person name="Chen Y.Y."/>
            <person name="Chang S.B."/>
            <person name="Sakamoto S."/>
            <person name="Ohme-Takagi M."/>
            <person name="Yagi M."/>
            <person name="Zeng S.J."/>
            <person name="Shen C.Y."/>
            <person name="Yeh C.M."/>
            <person name="Luo Y.B."/>
            <person name="Tsai W.C."/>
            <person name="Van de Peer Y."/>
            <person name="Liu Z.J."/>
        </authorList>
    </citation>
    <scope>NUCLEOTIDE SEQUENCE [LARGE SCALE GENOMIC DNA]</scope>
    <source>
        <tissue evidence="2">The whole plant</tissue>
    </source>
</reference>
<dbReference type="Proteomes" id="UP000233837">
    <property type="component" value="Unassembled WGS sequence"/>
</dbReference>
<evidence type="ECO:0000313" key="2">
    <source>
        <dbReference type="EMBL" id="PKU80157.1"/>
    </source>
</evidence>
<keyword evidence="1" id="KW-0472">Membrane</keyword>
<gene>
    <name evidence="2" type="ORF">MA16_Dca021332</name>
</gene>
<keyword evidence="1" id="KW-1133">Transmembrane helix</keyword>
<dbReference type="AlphaFoldDB" id="A0A2I0WWX3"/>
<evidence type="ECO:0000313" key="3">
    <source>
        <dbReference type="Proteomes" id="UP000233837"/>
    </source>
</evidence>
<accession>A0A2I0WWX3</accession>
<evidence type="ECO:0000256" key="1">
    <source>
        <dbReference type="SAM" id="Phobius"/>
    </source>
</evidence>
<protein>
    <submittedName>
        <fullName evidence="2">Uncharacterized protein</fullName>
    </submittedName>
</protein>